<comment type="similarity">
    <text evidence="3">Belongs to the CENP-O/MCM21 family.</text>
</comment>
<name>A0AAU9MIH2_9ASTR</name>
<gene>
    <name evidence="7" type="ORF">LVIROSA_LOCUS14690</name>
</gene>
<dbReference type="CDD" id="cd23835">
    <property type="entry name" value="DRWD-N_CENP-O"/>
    <property type="match status" value="1"/>
</dbReference>
<dbReference type="PANTHER" id="PTHR14582:SF1">
    <property type="entry name" value="CENTROMERE PROTEIN O"/>
    <property type="match status" value="1"/>
</dbReference>
<evidence type="ECO:0000256" key="5">
    <source>
        <dbReference type="ARBA" id="ARBA00023242"/>
    </source>
</evidence>
<evidence type="ECO:0000256" key="6">
    <source>
        <dbReference type="ARBA" id="ARBA00023328"/>
    </source>
</evidence>
<dbReference type="Proteomes" id="UP001157418">
    <property type="component" value="Unassembled WGS sequence"/>
</dbReference>
<accession>A0AAU9MIH2</accession>
<dbReference type="Pfam" id="PF09496">
    <property type="entry name" value="CENP-O"/>
    <property type="match status" value="1"/>
</dbReference>
<keyword evidence="8" id="KW-1185">Reference proteome</keyword>
<evidence type="ECO:0000256" key="3">
    <source>
        <dbReference type="ARBA" id="ARBA00007321"/>
    </source>
</evidence>
<evidence type="ECO:0008006" key="9">
    <source>
        <dbReference type="Google" id="ProtNLM"/>
    </source>
</evidence>
<comment type="subcellular location">
    <subcellularLocation>
        <location evidence="2">Chromosome</location>
        <location evidence="2">Centromere</location>
    </subcellularLocation>
    <subcellularLocation>
        <location evidence="1">Nucleus</location>
    </subcellularLocation>
</comment>
<reference evidence="7 8" key="1">
    <citation type="submission" date="2022-01" db="EMBL/GenBank/DDBJ databases">
        <authorList>
            <person name="Xiong W."/>
            <person name="Schranz E."/>
        </authorList>
    </citation>
    <scope>NUCLEOTIDE SEQUENCE [LARGE SCALE GENOMIC DNA]</scope>
</reference>
<dbReference type="GO" id="GO:0005634">
    <property type="term" value="C:nucleus"/>
    <property type="evidence" value="ECO:0007669"/>
    <property type="project" value="UniProtKB-SubCell"/>
</dbReference>
<evidence type="ECO:0000256" key="2">
    <source>
        <dbReference type="ARBA" id="ARBA00004584"/>
    </source>
</evidence>
<proteinExistence type="inferred from homology"/>
<dbReference type="InterPro" id="IPR018464">
    <property type="entry name" value="CENP-O"/>
</dbReference>
<sequence length="446" mass="51097">MILVLEFIKKSEPGSLFCPNTSSPSLYPSSQSSLLAPSYRDSDCNPPPFPPVIHSRHRLRHLRRQRSPPAPSSTPVLFHPFLLHLRSCLRPFGLQRRHRRRIRLRLRLLRLCRLRLRHLLKVGVVDSPKMGEVTFMQEDDNHLEATRARFSSVLKRHGELTERLSRDSDKMIFERLQKEFEAARASQTQEVCLDTEQWNDGLLATIRERVHMEAERKAMQLPLDSSMLPISIFNDKITYKVGTKVICCLEGARIGIQYETSFAGEARELYHCVLESKSFLEKMTVLQHTVPFFLPIREVENDLLSSNAMKFIDHIGDLLQAYVDRREQVRLIKDLYGNQIGQLYHSLPYHMIEFVVDDFDCKVTVSLRYADLLSILPTGISVVAWPMNQSKKSPTGGKKGNGSPIRLSYAEDALRTLSLPEAYAEIVLNLPEALEQNVEPKDPVST</sequence>
<protein>
    <recommendedName>
        <fullName evidence="9">Centromere protein O</fullName>
    </recommendedName>
</protein>
<dbReference type="GO" id="GO:0031511">
    <property type="term" value="C:Mis6-Sim4 complex"/>
    <property type="evidence" value="ECO:0007669"/>
    <property type="project" value="TreeGrafter"/>
</dbReference>
<dbReference type="EMBL" id="CAKMRJ010002223">
    <property type="protein sequence ID" value="CAH1427704.1"/>
    <property type="molecule type" value="Genomic_DNA"/>
</dbReference>
<evidence type="ECO:0000313" key="8">
    <source>
        <dbReference type="Proteomes" id="UP001157418"/>
    </source>
</evidence>
<evidence type="ECO:0000256" key="4">
    <source>
        <dbReference type="ARBA" id="ARBA00022454"/>
    </source>
</evidence>
<comment type="caution">
    <text evidence="7">The sequence shown here is derived from an EMBL/GenBank/DDBJ whole genome shotgun (WGS) entry which is preliminary data.</text>
</comment>
<dbReference type="PANTHER" id="PTHR14582">
    <property type="entry name" value="INNER KINETOCHORE SUBUNIT MAL2"/>
    <property type="match status" value="1"/>
</dbReference>
<keyword evidence="5" id="KW-0539">Nucleus</keyword>
<keyword evidence="4" id="KW-0158">Chromosome</keyword>
<evidence type="ECO:0000256" key="1">
    <source>
        <dbReference type="ARBA" id="ARBA00004123"/>
    </source>
</evidence>
<organism evidence="7 8">
    <name type="scientific">Lactuca virosa</name>
    <dbReference type="NCBI Taxonomy" id="75947"/>
    <lineage>
        <taxon>Eukaryota</taxon>
        <taxon>Viridiplantae</taxon>
        <taxon>Streptophyta</taxon>
        <taxon>Embryophyta</taxon>
        <taxon>Tracheophyta</taxon>
        <taxon>Spermatophyta</taxon>
        <taxon>Magnoliopsida</taxon>
        <taxon>eudicotyledons</taxon>
        <taxon>Gunneridae</taxon>
        <taxon>Pentapetalae</taxon>
        <taxon>asterids</taxon>
        <taxon>campanulids</taxon>
        <taxon>Asterales</taxon>
        <taxon>Asteraceae</taxon>
        <taxon>Cichorioideae</taxon>
        <taxon>Cichorieae</taxon>
        <taxon>Lactucinae</taxon>
        <taxon>Lactuca</taxon>
    </lineage>
</organism>
<dbReference type="AlphaFoldDB" id="A0AAU9MIH2"/>
<keyword evidence="6" id="KW-0137">Centromere</keyword>
<evidence type="ECO:0000313" key="7">
    <source>
        <dbReference type="EMBL" id="CAH1427704.1"/>
    </source>
</evidence>
<dbReference type="CDD" id="cd23836">
    <property type="entry name" value="DRWD-C_CENP-O"/>
    <property type="match status" value="1"/>
</dbReference>